<reference evidence="2" key="1">
    <citation type="journal article" date="2015" name="PLoS Genet.">
        <title>The dynamic genome and transcriptome of the human fungal pathogen Blastomyces and close relative Emmonsia.</title>
        <authorList>
            <person name="Munoz J.F."/>
            <person name="Gauthier G.M."/>
            <person name="Desjardins C.A."/>
            <person name="Gallo J.E."/>
            <person name="Holder J."/>
            <person name="Sullivan T.D."/>
            <person name="Marty A.J."/>
            <person name="Carmen J.C."/>
            <person name="Chen Z."/>
            <person name="Ding L."/>
            <person name="Gujja S."/>
            <person name="Magrini V."/>
            <person name="Misas E."/>
            <person name="Mitreva M."/>
            <person name="Priest M."/>
            <person name="Saif S."/>
            <person name="Whiston E.A."/>
            <person name="Young S."/>
            <person name="Zeng Q."/>
            <person name="Goldman W.E."/>
            <person name="Mardis E.R."/>
            <person name="Taylor J.W."/>
            <person name="McEwen J.G."/>
            <person name="Clay O.K."/>
            <person name="Klein B.S."/>
            <person name="Cuomo C.A."/>
        </authorList>
    </citation>
    <scope>NUCLEOTIDE SEQUENCE [LARGE SCALE GENOMIC DNA]</scope>
    <source>
        <strain evidence="2">UAMH 3008</strain>
    </source>
</reference>
<dbReference type="AlphaFoldDB" id="A0A0G2I392"/>
<accession>A0A0G2I392</accession>
<evidence type="ECO:0000313" key="2">
    <source>
        <dbReference type="Proteomes" id="UP000034164"/>
    </source>
</evidence>
<comment type="caution">
    <text evidence="1">The sequence shown here is derived from an EMBL/GenBank/DDBJ whole genome shotgun (WGS) entry which is preliminary data.</text>
</comment>
<gene>
    <name evidence="1" type="ORF">EMCG_01337</name>
</gene>
<protein>
    <submittedName>
        <fullName evidence="1">Uncharacterized protein</fullName>
    </submittedName>
</protein>
<dbReference type="VEuPathDB" id="FungiDB:EMCG_01337"/>
<sequence>MVKGTLSPAPNAPVQTLVQMPTPNANGTITMTTTNLLAFCQHIVMAIRQNPLSNNNNNGGSSANDLRQEVCEYQKEVRASLDTKAVTIFNGFNYQAWKVGILADAKVISGTDRLQAFQAEKEVAQWGWTRI</sequence>
<organism evidence="1 2">
    <name type="scientific">[Emmonsia] crescens</name>
    <dbReference type="NCBI Taxonomy" id="73230"/>
    <lineage>
        <taxon>Eukaryota</taxon>
        <taxon>Fungi</taxon>
        <taxon>Dikarya</taxon>
        <taxon>Ascomycota</taxon>
        <taxon>Pezizomycotina</taxon>
        <taxon>Eurotiomycetes</taxon>
        <taxon>Eurotiomycetidae</taxon>
        <taxon>Onygenales</taxon>
        <taxon>Ajellomycetaceae</taxon>
        <taxon>Emergomyces</taxon>
    </lineage>
</organism>
<name>A0A0G2I392_9EURO</name>
<dbReference type="OrthoDB" id="4188785at2759"/>
<dbReference type="Proteomes" id="UP000034164">
    <property type="component" value="Unassembled WGS sequence"/>
</dbReference>
<dbReference type="EMBL" id="LCZI01000702">
    <property type="protein sequence ID" value="KKZ65097.1"/>
    <property type="molecule type" value="Genomic_DNA"/>
</dbReference>
<proteinExistence type="predicted"/>
<evidence type="ECO:0000313" key="1">
    <source>
        <dbReference type="EMBL" id="KKZ65097.1"/>
    </source>
</evidence>